<dbReference type="Proteomes" id="UP000076449">
    <property type="component" value="Chromosome I"/>
</dbReference>
<dbReference type="PhylomeDB" id="A0A167X4F3"/>
<proteinExistence type="predicted"/>
<sequence length="227" mass="26066">MALGIIRDKVISLKNHGLSIEDRKVLKEDRRLLFAWVDEAPNDRETPVTKWRKARSRKAYRTIQDASEQLFLAAILSITPTQCARKSFDRVLESLMRLNHEEFYFTLGPETKSFLEAIAAEQGFAGNRQYLAFMKSLFPRIEPRQIQFAYSLVRRNDIPSFLGKMLEGITSSQEWAKEESQGGNTTGCVTIIIPTNEHEDGSCNIRVNRTLLMQAIHDFRITSLKLE</sequence>
<gene>
    <name evidence="1" type="ORF">EN45_025570</name>
</gene>
<protein>
    <submittedName>
        <fullName evidence="1">Uncharacterized protein</fullName>
    </submittedName>
</protein>
<dbReference type="AlphaFoldDB" id="A0A167X4F3"/>
<organism evidence="1">
    <name type="scientific">Penicillium chrysogenum</name>
    <name type="common">Penicillium notatum</name>
    <dbReference type="NCBI Taxonomy" id="5076"/>
    <lineage>
        <taxon>Eukaryota</taxon>
        <taxon>Fungi</taxon>
        <taxon>Dikarya</taxon>
        <taxon>Ascomycota</taxon>
        <taxon>Pezizomycotina</taxon>
        <taxon>Eurotiomycetes</taxon>
        <taxon>Eurotiomycetidae</taxon>
        <taxon>Eurotiales</taxon>
        <taxon>Aspergillaceae</taxon>
        <taxon>Penicillium</taxon>
        <taxon>Penicillium chrysogenum species complex</taxon>
    </lineage>
</organism>
<accession>A0A167X4F3</accession>
<name>A0A167X4F3_PENCH</name>
<evidence type="ECO:0000313" key="1">
    <source>
        <dbReference type="EMBL" id="KZN92403.1"/>
    </source>
</evidence>
<reference evidence="1" key="1">
    <citation type="journal article" date="2014" name="Genome Announc.">
        <title>Complete sequencing and chromosome-scale genome assembly of the industrial progenitor strain P2niaD18 from the penicillin producer Penicillium chrysogenum.</title>
        <authorList>
            <person name="Specht T."/>
            <person name="Dahlmann T.A."/>
            <person name="Zadra I."/>
            <person name="Kurnsteiner H."/>
            <person name="Kuck U."/>
        </authorList>
    </citation>
    <scope>NUCLEOTIDE SEQUENCE [LARGE SCALE GENOMIC DNA]</scope>
    <source>
        <strain evidence="1">P2niaD18</strain>
    </source>
</reference>
<dbReference type="EMBL" id="CM002798">
    <property type="protein sequence ID" value="KZN92403.1"/>
    <property type="molecule type" value="Genomic_DNA"/>
</dbReference>